<gene>
    <name evidence="6" type="ORF">PECUL_23A062349</name>
</gene>
<evidence type="ECO:0000256" key="5">
    <source>
        <dbReference type="ARBA" id="ARBA00023136"/>
    </source>
</evidence>
<evidence type="ECO:0008006" key="8">
    <source>
        <dbReference type="Google" id="ProtNLM"/>
    </source>
</evidence>
<keyword evidence="5" id="KW-0472">Membrane</keyword>
<comment type="similarity">
    <text evidence="3">Belongs to the GASK family.</text>
</comment>
<evidence type="ECO:0000256" key="1">
    <source>
        <dbReference type="ARBA" id="ARBA00004308"/>
    </source>
</evidence>
<evidence type="ECO:0000256" key="2">
    <source>
        <dbReference type="ARBA" id="ARBA00004555"/>
    </source>
</evidence>
<keyword evidence="7" id="KW-1185">Reference proteome</keyword>
<dbReference type="InterPro" id="IPR029207">
    <property type="entry name" value="FAM198"/>
</dbReference>
<dbReference type="PANTHER" id="PTHR15905:SF5">
    <property type="entry name" value="GOLGI-ASSOCIATED KINASE 1A"/>
    <property type="match status" value="1"/>
</dbReference>
<dbReference type="EMBL" id="OW240915">
    <property type="protein sequence ID" value="CAH2282888.1"/>
    <property type="molecule type" value="Genomic_DNA"/>
</dbReference>
<proteinExistence type="inferred from homology"/>
<evidence type="ECO:0000313" key="6">
    <source>
        <dbReference type="EMBL" id="CAH2282888.1"/>
    </source>
</evidence>
<keyword evidence="4" id="KW-0333">Golgi apparatus</keyword>
<accession>A0AAD1W4C5</accession>
<name>A0AAD1W4C5_PELCU</name>
<dbReference type="AlphaFoldDB" id="A0AAD1W4C5"/>
<dbReference type="Proteomes" id="UP001295444">
    <property type="component" value="Chromosome 04"/>
</dbReference>
<dbReference type="GO" id="GO:0005794">
    <property type="term" value="C:Golgi apparatus"/>
    <property type="evidence" value="ECO:0007669"/>
    <property type="project" value="UniProtKB-SubCell"/>
</dbReference>
<evidence type="ECO:0000313" key="7">
    <source>
        <dbReference type="Proteomes" id="UP001295444"/>
    </source>
</evidence>
<organism evidence="6 7">
    <name type="scientific">Pelobates cultripes</name>
    <name type="common">Western spadefoot toad</name>
    <dbReference type="NCBI Taxonomy" id="61616"/>
    <lineage>
        <taxon>Eukaryota</taxon>
        <taxon>Metazoa</taxon>
        <taxon>Chordata</taxon>
        <taxon>Craniata</taxon>
        <taxon>Vertebrata</taxon>
        <taxon>Euteleostomi</taxon>
        <taxon>Amphibia</taxon>
        <taxon>Batrachia</taxon>
        <taxon>Anura</taxon>
        <taxon>Pelobatoidea</taxon>
        <taxon>Pelobatidae</taxon>
        <taxon>Pelobates</taxon>
    </lineage>
</organism>
<protein>
    <recommendedName>
        <fullName evidence="8">Golgi associated kinase 1A</fullName>
    </recommendedName>
</protein>
<evidence type="ECO:0000256" key="3">
    <source>
        <dbReference type="ARBA" id="ARBA00007691"/>
    </source>
</evidence>
<dbReference type="PANTHER" id="PTHR15905">
    <property type="entry name" value="GOLGI-ASSOCIATED KINASE 1B-RELATED"/>
    <property type="match status" value="1"/>
</dbReference>
<dbReference type="Pfam" id="PF15051">
    <property type="entry name" value="FAM198"/>
    <property type="match status" value="1"/>
</dbReference>
<evidence type="ECO:0000256" key="4">
    <source>
        <dbReference type="ARBA" id="ARBA00023034"/>
    </source>
</evidence>
<sequence>MQKSTHAKALRLWLRMRLKRSPVIGFCFLCALSVALINSLPSIPADSNGKTDFLQLIQHRKASRHKRLWTDTRDSVPKLLQSSDHRSWDLGPKILSHGTQPFINASHDCKEKNNLGQLNQQSLWKHNHKETKEQRTLTKERLHGVLNTTNIKPKKLILERQINKARHIYLQTHIDVLAGKNHNKIKKRKSLFPKPNVVINNFWPKGTAQIQLVLKHDSGLQPGFFHWRPDKRTALSEADRKGPVLNGKAARELLDNQTDLAQGTSNENKKHLGLQCSSFHQVAVQQRKEEGLSNQETPWFSSDDLQKMRLLSKAQIVAKSRIPAHGQVLKVVLCHNSLMSDCQMKIHCSQGVCGLIKRPNDLYEVLAFHLDRILGLNRSLPAVARKFISDLLPYKYTNGVARPIIWWAPDIMHLNDTNNDQNSHAVGWLEYQTMLKHRCGMEDTGTHITTPPCVGIKHTEWTKLALFDFLLQVQDRLDRYCCGFKPDPTESCVEELMHDKCGNPRELVLVHILVRQSNPSQLVYIDNAGRPDHPEDNLNFRLLQGIDGFPASVVRLLKSGCLQNMLLKSLQMDDEFWKSQGGYEGVKKLVETINRRGEILVKYIEDHNLTLTSPL</sequence>
<reference evidence="6" key="1">
    <citation type="submission" date="2022-03" db="EMBL/GenBank/DDBJ databases">
        <authorList>
            <person name="Alioto T."/>
            <person name="Alioto T."/>
            <person name="Gomez Garrido J."/>
        </authorList>
    </citation>
    <scope>NUCLEOTIDE SEQUENCE</scope>
</reference>
<comment type="subcellular location">
    <subcellularLocation>
        <location evidence="1">Endomembrane system</location>
    </subcellularLocation>
    <subcellularLocation>
        <location evidence="2">Golgi apparatus</location>
    </subcellularLocation>
</comment>